<evidence type="ECO:0000313" key="4">
    <source>
        <dbReference type="Proteomes" id="UP000601435"/>
    </source>
</evidence>
<protein>
    <submittedName>
        <fullName evidence="3">Uncharacterized protein</fullName>
    </submittedName>
</protein>
<comment type="caution">
    <text evidence="3">The sequence shown here is derived from an EMBL/GenBank/DDBJ whole genome shotgun (WGS) entry which is preliminary data.</text>
</comment>
<evidence type="ECO:0000313" key="3">
    <source>
        <dbReference type="EMBL" id="CAE7287130.1"/>
    </source>
</evidence>
<reference evidence="3" key="1">
    <citation type="submission" date="2021-02" db="EMBL/GenBank/DDBJ databases">
        <authorList>
            <person name="Dougan E. K."/>
            <person name="Rhodes N."/>
            <person name="Thang M."/>
            <person name="Chan C."/>
        </authorList>
    </citation>
    <scope>NUCLEOTIDE SEQUENCE</scope>
</reference>
<feature type="compositionally biased region" description="Low complexity" evidence="2">
    <location>
        <begin position="1"/>
        <end position="13"/>
    </location>
</feature>
<keyword evidence="1" id="KW-0175">Coiled coil</keyword>
<sequence>MDWGMSDSSRSSSPGMATPQIPSFRTEELKSSCLEPGQDTLRRKLFDNNDDCTGPGATVRANAWRESHGGSGAAPEQADLVQELARSRELLEKERSMTQKIVAERTSLREQVTKLQCDLQAARKQHELDDVAVHQMASHLAESKRREDAARLQVERLSAALGVLQASMASVVRNSGVAAHLDFSSELLQLKLSHRRSAVQAESIPPEMILAQASATQTDLEAITTNQERRNRWCPTQCWRGLMRLVPQRRQTIDRSLQEDPSLQHVQASLSELRCQMEKARAGHMKSRGNDRPCSWHLVKGSTFS</sequence>
<keyword evidence="4" id="KW-1185">Reference proteome</keyword>
<feature type="coiled-coil region" evidence="1">
    <location>
        <begin position="105"/>
        <end position="160"/>
    </location>
</feature>
<dbReference type="OrthoDB" id="422183at2759"/>
<evidence type="ECO:0000256" key="1">
    <source>
        <dbReference type="SAM" id="Coils"/>
    </source>
</evidence>
<gene>
    <name evidence="3" type="ORF">SNEC2469_LOCUS7020</name>
</gene>
<feature type="region of interest" description="Disordered" evidence="2">
    <location>
        <begin position="1"/>
        <end position="33"/>
    </location>
</feature>
<accession>A0A812MX55</accession>
<proteinExistence type="predicted"/>
<dbReference type="AlphaFoldDB" id="A0A812MX55"/>
<evidence type="ECO:0000256" key="2">
    <source>
        <dbReference type="SAM" id="MobiDB-lite"/>
    </source>
</evidence>
<name>A0A812MX55_9DINO</name>
<dbReference type="EMBL" id="CAJNJA010012051">
    <property type="protein sequence ID" value="CAE7287130.1"/>
    <property type="molecule type" value="Genomic_DNA"/>
</dbReference>
<organism evidence="3 4">
    <name type="scientific">Symbiodinium necroappetens</name>
    <dbReference type="NCBI Taxonomy" id="1628268"/>
    <lineage>
        <taxon>Eukaryota</taxon>
        <taxon>Sar</taxon>
        <taxon>Alveolata</taxon>
        <taxon>Dinophyceae</taxon>
        <taxon>Suessiales</taxon>
        <taxon>Symbiodiniaceae</taxon>
        <taxon>Symbiodinium</taxon>
    </lineage>
</organism>
<dbReference type="Proteomes" id="UP000601435">
    <property type="component" value="Unassembled WGS sequence"/>
</dbReference>